<dbReference type="EMBL" id="CP058560">
    <property type="protein sequence ID" value="QUH23626.1"/>
    <property type="molecule type" value="Genomic_DNA"/>
</dbReference>
<dbReference type="SUPFAM" id="SSF55154">
    <property type="entry name" value="CYTH-like phosphatases"/>
    <property type="match status" value="1"/>
</dbReference>
<dbReference type="PROSITE" id="PS51707">
    <property type="entry name" value="CYTH"/>
    <property type="match status" value="1"/>
</dbReference>
<dbReference type="Pfam" id="PF01928">
    <property type="entry name" value="CYTH"/>
    <property type="match status" value="1"/>
</dbReference>
<dbReference type="GeneID" id="64820609"/>
<dbReference type="OrthoDB" id="46040at2157"/>
<gene>
    <name evidence="2" type="primary">cyaB</name>
    <name evidence="2" type="ORF">HYG87_07550</name>
</gene>
<dbReference type="InterPro" id="IPR023577">
    <property type="entry name" value="CYTH_domain"/>
</dbReference>
<dbReference type="InterPro" id="IPR008173">
    <property type="entry name" value="Adenylyl_cyclase_CyaB"/>
</dbReference>
<dbReference type="Gene3D" id="2.40.320.10">
    <property type="entry name" value="Hypothetical Protein Pfu-838710-001"/>
    <property type="match status" value="1"/>
</dbReference>
<sequence length="178" mass="20797">MLEVEVKARIDDFEGIRKKLISMGAKNKGIQRQDDTYFNAPHRDFAKTDEALRIRKIPSDDGMKVYMTYKGSKMDDLSKTRLEVEVMVEDSIKTAKIFECLGFKGEKKVTKDREVYHLKDMIISLDTIHNLGQFIEIEKEIPEGDDYEKVRDEIFQIYEKLGVSEGFERKSYLELLDL</sequence>
<dbReference type="NCBIfam" id="TIGR00318">
    <property type="entry name" value="cyaB"/>
    <property type="match status" value="1"/>
</dbReference>
<dbReference type="RefSeq" id="WP_211532582.1">
    <property type="nucleotide sequence ID" value="NZ_CP058560.1"/>
</dbReference>
<evidence type="ECO:0000313" key="2">
    <source>
        <dbReference type="EMBL" id="QUH23626.1"/>
    </source>
</evidence>
<dbReference type="PANTHER" id="PTHR21028">
    <property type="entry name" value="SI:CH211-156B7.4"/>
    <property type="match status" value="1"/>
</dbReference>
<dbReference type="SMART" id="SM01118">
    <property type="entry name" value="CYTH"/>
    <property type="match status" value="1"/>
</dbReference>
<proteinExistence type="predicted"/>
<accession>A0A8T8K4X8</accession>
<dbReference type="KEGG" id="meme:HYG87_07550"/>
<reference evidence="2" key="1">
    <citation type="submission" date="2020-07" db="EMBL/GenBank/DDBJ databases">
        <title>Methanobacterium. sp. MethCan genome.</title>
        <authorList>
            <person name="Postec A."/>
            <person name="Quemeneur M."/>
        </authorList>
    </citation>
    <scope>NUCLEOTIDE SEQUENCE</scope>
    <source>
        <strain evidence="2">MethCAN</strain>
    </source>
</reference>
<evidence type="ECO:0000313" key="3">
    <source>
        <dbReference type="Proteomes" id="UP000681041"/>
    </source>
</evidence>
<protein>
    <submittedName>
        <fullName evidence="2">Class IV adenylate cyclase</fullName>
    </submittedName>
</protein>
<dbReference type="PANTHER" id="PTHR21028:SF2">
    <property type="entry name" value="CYTH DOMAIN-CONTAINING PROTEIN"/>
    <property type="match status" value="1"/>
</dbReference>
<organism evidence="2 3">
    <name type="scientific">Methanobacterium alkalithermotolerans</name>
    <dbReference type="NCBI Taxonomy" id="2731220"/>
    <lineage>
        <taxon>Archaea</taxon>
        <taxon>Methanobacteriati</taxon>
        <taxon>Methanobacteriota</taxon>
        <taxon>Methanomada group</taxon>
        <taxon>Methanobacteria</taxon>
        <taxon>Methanobacteriales</taxon>
        <taxon>Methanobacteriaceae</taxon>
        <taxon>Methanobacterium</taxon>
    </lineage>
</organism>
<feature type="domain" description="CYTH" evidence="1">
    <location>
        <begin position="1"/>
        <end position="178"/>
    </location>
</feature>
<name>A0A8T8K4X8_9EURY</name>
<dbReference type="Proteomes" id="UP000681041">
    <property type="component" value="Chromosome"/>
</dbReference>
<keyword evidence="3" id="KW-1185">Reference proteome</keyword>
<evidence type="ECO:0000259" key="1">
    <source>
        <dbReference type="PROSITE" id="PS51707"/>
    </source>
</evidence>
<dbReference type="InterPro" id="IPR033469">
    <property type="entry name" value="CYTH-like_dom_sf"/>
</dbReference>
<dbReference type="AlphaFoldDB" id="A0A8T8K4X8"/>
<dbReference type="CDD" id="cd07890">
    <property type="entry name" value="CYTH-like_AC_IV-like"/>
    <property type="match status" value="1"/>
</dbReference>